<evidence type="ECO:0000259" key="3">
    <source>
        <dbReference type="SMART" id="SM00854"/>
    </source>
</evidence>
<dbReference type="CDD" id="cd07381">
    <property type="entry name" value="MPP_CapA"/>
    <property type="match status" value="1"/>
</dbReference>
<dbReference type="PANTHER" id="PTHR33393">
    <property type="entry name" value="POLYGLUTAMINE SYNTHESIS ACCESSORY PROTEIN RV0574C-RELATED"/>
    <property type="match status" value="1"/>
</dbReference>
<dbReference type="Pfam" id="PF09587">
    <property type="entry name" value="PGA_cap"/>
    <property type="match status" value="1"/>
</dbReference>
<dbReference type="InterPro" id="IPR019079">
    <property type="entry name" value="Capsule_synth_CapA"/>
</dbReference>
<dbReference type="SMART" id="SM00854">
    <property type="entry name" value="PGA_cap"/>
    <property type="match status" value="1"/>
</dbReference>
<evidence type="ECO:0000313" key="5">
    <source>
        <dbReference type="Proteomes" id="UP000040453"/>
    </source>
</evidence>
<dbReference type="RefSeq" id="WP_042532877.1">
    <property type="nucleotide sequence ID" value="NZ_CDGG01000001.1"/>
</dbReference>
<dbReference type="EMBL" id="CDGG01000001">
    <property type="protein sequence ID" value="CEI82841.1"/>
    <property type="molecule type" value="Genomic_DNA"/>
</dbReference>
<organism evidence="4 5">
    <name type="scientific">Oceanobacillus oncorhynchi</name>
    <dbReference type="NCBI Taxonomy" id="545501"/>
    <lineage>
        <taxon>Bacteria</taxon>
        <taxon>Bacillati</taxon>
        <taxon>Bacillota</taxon>
        <taxon>Bacilli</taxon>
        <taxon>Bacillales</taxon>
        <taxon>Bacillaceae</taxon>
        <taxon>Oceanobacillus</taxon>
    </lineage>
</organism>
<sequence length="387" mass="43259">MSKKLTYQEKILRMGKRHKKSAGKHVAIGLAIVVVFIIGHKIFFSPDVAQVDSRDDSELTATFVGDIMFGRHVEDVTERYGVTYPFEKVKPFFDNADYVSGNFENPILLQDEDNYEQIDKRIHLHTGEEAAQALAEMNFTMLNLANNHMMDYGAEGLTDTISALDSAGLAHVGAGENVEEATAVDYQDVNGIRIATLGYTDALVEGFSALGYRAGVARSLPDNIFPMIEEAKQEADLVFVNMHWGVEYDNQPHPRQTELARAMIDAGADAIIGHHSHVLSEVEKYKDGVIFYGLGNFVFDQGWSRTKDSAIVQYDLLSDGTGRFEITPLRIDGAQPYVTENKYNQMKIHMQLMNNQPEENFEKEDGKLILEVDHSDVLEGRSSDNGQ</sequence>
<comment type="similarity">
    <text evidence="1">Belongs to the CapA family.</text>
</comment>
<reference evidence="4 5" key="1">
    <citation type="submission" date="2014-11" db="EMBL/GenBank/DDBJ databases">
        <authorList>
            <person name="Urmite Genomes Urmite Genomes"/>
        </authorList>
    </citation>
    <scope>NUCLEOTIDE SEQUENCE [LARGE SCALE GENOMIC DNA]</scope>
    <source>
        <strain evidence="4 5">Oc5</strain>
    </source>
</reference>
<keyword evidence="2" id="KW-1133">Transmembrane helix</keyword>
<dbReference type="InterPro" id="IPR052169">
    <property type="entry name" value="CW_Biosynth-Accessory"/>
</dbReference>
<dbReference type="Gene3D" id="3.60.21.10">
    <property type="match status" value="1"/>
</dbReference>
<keyword evidence="2" id="KW-0472">Membrane</keyword>
<dbReference type="OrthoDB" id="9810906at2"/>
<protein>
    <submittedName>
        <fullName evidence="4">Capsule biosynthesis protein CapA</fullName>
    </submittedName>
</protein>
<dbReference type="InterPro" id="IPR029052">
    <property type="entry name" value="Metallo-depent_PP-like"/>
</dbReference>
<accession>A0A0A1MVI6</accession>
<dbReference type="Proteomes" id="UP000040453">
    <property type="component" value="Unassembled WGS sequence"/>
</dbReference>
<evidence type="ECO:0000256" key="2">
    <source>
        <dbReference type="SAM" id="Phobius"/>
    </source>
</evidence>
<proteinExistence type="inferred from homology"/>
<dbReference type="SUPFAM" id="SSF56300">
    <property type="entry name" value="Metallo-dependent phosphatases"/>
    <property type="match status" value="1"/>
</dbReference>
<dbReference type="AlphaFoldDB" id="A0A0A1MVI6"/>
<evidence type="ECO:0000313" key="4">
    <source>
        <dbReference type="EMBL" id="CEI82841.1"/>
    </source>
</evidence>
<dbReference type="PANTHER" id="PTHR33393:SF13">
    <property type="entry name" value="PGA BIOSYNTHESIS PROTEIN CAPA"/>
    <property type="match status" value="1"/>
</dbReference>
<feature type="domain" description="Capsule synthesis protein CapA" evidence="3">
    <location>
        <begin position="60"/>
        <end position="301"/>
    </location>
</feature>
<gene>
    <name evidence="4" type="primary">capA_2</name>
    <name evidence="4" type="ORF">BN997_02728</name>
</gene>
<name>A0A0A1MVI6_9BACI</name>
<feature type="transmembrane region" description="Helical" evidence="2">
    <location>
        <begin position="21"/>
        <end position="44"/>
    </location>
</feature>
<dbReference type="STRING" id="545501.BN997_02728"/>
<keyword evidence="5" id="KW-1185">Reference proteome</keyword>
<evidence type="ECO:0000256" key="1">
    <source>
        <dbReference type="ARBA" id="ARBA00005662"/>
    </source>
</evidence>
<keyword evidence="2" id="KW-0812">Transmembrane</keyword>